<accession>A0A167KDQ1</accession>
<name>A0A167KDQ1_PHYB8</name>
<dbReference type="EMBL" id="KV440997">
    <property type="protein sequence ID" value="OAD67849.1"/>
    <property type="molecule type" value="Genomic_DNA"/>
</dbReference>
<sequence length="116" mass="13530">MTFDLARKYSVKVYTIFSLKDNPSVVYSYFSCQNVYKKIKVHQQIRIPCLSHYRDKLGVTFGILCIQNASIFLNFGNIDITNRKQFTILKTSIYITKLSESFSVVTKEHTLRAVYQ</sequence>
<evidence type="ECO:0000313" key="2">
    <source>
        <dbReference type="Proteomes" id="UP000077315"/>
    </source>
</evidence>
<dbReference type="Proteomes" id="UP000077315">
    <property type="component" value="Unassembled WGS sequence"/>
</dbReference>
<reference evidence="2" key="1">
    <citation type="submission" date="2015-06" db="EMBL/GenBank/DDBJ databases">
        <title>Expansion of signal transduction pathways in fungi by whole-genome duplication.</title>
        <authorList>
            <consortium name="DOE Joint Genome Institute"/>
            <person name="Corrochano L.M."/>
            <person name="Kuo A."/>
            <person name="Marcet-Houben M."/>
            <person name="Polaino S."/>
            <person name="Salamov A."/>
            <person name="Villalobos J.M."/>
            <person name="Alvarez M.I."/>
            <person name="Avalos J."/>
            <person name="Benito E.P."/>
            <person name="Benoit I."/>
            <person name="Burger G."/>
            <person name="Camino L.P."/>
            <person name="Canovas D."/>
            <person name="Cerda-Olmedo E."/>
            <person name="Cheng J.-F."/>
            <person name="Dominguez A."/>
            <person name="Elias M."/>
            <person name="Eslava A.P."/>
            <person name="Glaser F."/>
            <person name="Grimwood J."/>
            <person name="Gutierrez G."/>
            <person name="Heitman J."/>
            <person name="Henrissat B."/>
            <person name="Iturriaga E.A."/>
            <person name="Lang B.F."/>
            <person name="Lavin J.L."/>
            <person name="Lee S."/>
            <person name="Li W."/>
            <person name="Lindquist E."/>
            <person name="Lopez-Garcia S."/>
            <person name="Luque E.M."/>
            <person name="Marcos A.T."/>
            <person name="Martin J."/>
            <person name="McCluskey K."/>
            <person name="Medina H.R."/>
            <person name="Miralles-Duran A."/>
            <person name="Miyazaki A."/>
            <person name="Munoz-Torres E."/>
            <person name="Oguiza J.A."/>
            <person name="Ohm R."/>
            <person name="Olmedo M."/>
            <person name="Orejas M."/>
            <person name="Ortiz-Castellanos L."/>
            <person name="Pisabarro A.G."/>
            <person name="Rodriguez-Romero J."/>
            <person name="Ruiz-Herrera J."/>
            <person name="Ruiz-Vazquez R."/>
            <person name="Sanz C."/>
            <person name="Schackwitz W."/>
            <person name="Schmutz J."/>
            <person name="Shahriari M."/>
            <person name="Shelest E."/>
            <person name="Silva-Franco F."/>
            <person name="Soanes D."/>
            <person name="Syed K."/>
            <person name="Tagua V.G."/>
            <person name="Talbot N.J."/>
            <person name="Thon M."/>
            <person name="De vries R.P."/>
            <person name="Wiebenga A."/>
            <person name="Yadav J.S."/>
            <person name="Braun E.L."/>
            <person name="Baker S."/>
            <person name="Garre V."/>
            <person name="Horwitz B."/>
            <person name="Torres-Martinez S."/>
            <person name="Idnurm A."/>
            <person name="Herrera-Estrella A."/>
            <person name="Gabaldon T."/>
            <person name="Grigoriev I.V."/>
        </authorList>
    </citation>
    <scope>NUCLEOTIDE SEQUENCE [LARGE SCALE GENOMIC DNA]</scope>
    <source>
        <strain evidence="2">NRRL 1555(-)</strain>
    </source>
</reference>
<evidence type="ECO:0000313" key="1">
    <source>
        <dbReference type="EMBL" id="OAD67849.1"/>
    </source>
</evidence>
<dbReference type="GeneID" id="29002818"/>
<gene>
    <name evidence="1" type="ORF">PHYBLDRAFT_68216</name>
</gene>
<dbReference type="VEuPathDB" id="FungiDB:PHYBLDRAFT_68216"/>
<proteinExistence type="predicted"/>
<organism evidence="1 2">
    <name type="scientific">Phycomyces blakesleeanus (strain ATCC 8743b / DSM 1359 / FGSC 10004 / NBRC 33097 / NRRL 1555)</name>
    <dbReference type="NCBI Taxonomy" id="763407"/>
    <lineage>
        <taxon>Eukaryota</taxon>
        <taxon>Fungi</taxon>
        <taxon>Fungi incertae sedis</taxon>
        <taxon>Mucoromycota</taxon>
        <taxon>Mucoromycotina</taxon>
        <taxon>Mucoromycetes</taxon>
        <taxon>Mucorales</taxon>
        <taxon>Phycomycetaceae</taxon>
        <taxon>Phycomyces</taxon>
    </lineage>
</organism>
<dbReference type="RefSeq" id="XP_018285889.1">
    <property type="nucleotide sequence ID" value="XM_018441912.1"/>
</dbReference>
<protein>
    <submittedName>
        <fullName evidence="1">Uncharacterized protein</fullName>
    </submittedName>
</protein>
<keyword evidence="2" id="KW-1185">Reference proteome</keyword>
<dbReference type="AlphaFoldDB" id="A0A167KDQ1"/>
<dbReference type="InParanoid" id="A0A167KDQ1"/>